<dbReference type="EMBL" id="CP151632">
    <property type="protein sequence ID" value="WZO33536.1"/>
    <property type="molecule type" value="Genomic_DNA"/>
</dbReference>
<reference evidence="1" key="1">
    <citation type="submission" date="2024-04" db="EMBL/GenBank/DDBJ databases">
        <authorList>
            <person name="Roder T."/>
            <person name="Oberhansli S."/>
            <person name="Kreuzer M."/>
        </authorList>
    </citation>
    <scope>NUCLEOTIDE SEQUENCE</scope>
    <source>
        <strain evidence="1">LWS13-1.2</strain>
    </source>
</reference>
<dbReference type="RefSeq" id="WP_349428080.1">
    <property type="nucleotide sequence ID" value="NZ_CP151632.1"/>
</dbReference>
<dbReference type="PANTHER" id="PTHR36529">
    <property type="entry name" value="SLL1095 PROTEIN"/>
    <property type="match status" value="1"/>
</dbReference>
<organism evidence="1">
    <name type="scientific">Microbacterium sp. LWS13-1.2</name>
    <dbReference type="NCBI Taxonomy" id="3135264"/>
    <lineage>
        <taxon>Bacteria</taxon>
        <taxon>Bacillati</taxon>
        <taxon>Actinomycetota</taxon>
        <taxon>Actinomycetes</taxon>
        <taxon>Micrococcales</taxon>
        <taxon>Microbacteriaceae</taxon>
        <taxon>Microbacterium</taxon>
    </lineage>
</organism>
<proteinExistence type="predicted"/>
<protein>
    <submittedName>
        <fullName evidence="1">DUF2064 domain-containing protein</fullName>
    </submittedName>
</protein>
<dbReference type="AlphaFoldDB" id="A0AAU6S9G6"/>
<dbReference type="Gene3D" id="3.90.550.10">
    <property type="entry name" value="Spore Coat Polysaccharide Biosynthesis Protein SpsA, Chain A"/>
    <property type="match status" value="1"/>
</dbReference>
<sequence length="203" mass="21688">MTTVVVMAKECRPGRVKTRLHPPFTLEEAARIAEASLGDTIATVTSLPVDRRVLCLDGDTAPLMPTGWEVHAQTAGGLDERIAAALDACTGPTLLVGMDTPQLRPSDLALLTDWPDDVDAWLGPASDGGYWALALREPHGDVVRGVPMSRGDTGAEQRRRLRAAGLRVGMLPVLTDIDDVAALRAVEPFLADGHLARVLRETA</sequence>
<gene>
    <name evidence="1" type="ORF">MRBLWS13_001163</name>
</gene>
<accession>A0AAU6S9G6</accession>
<dbReference type="PANTHER" id="PTHR36529:SF1">
    <property type="entry name" value="GLYCOSYLTRANSFERASE"/>
    <property type="match status" value="1"/>
</dbReference>
<dbReference type="InterPro" id="IPR029044">
    <property type="entry name" value="Nucleotide-diphossugar_trans"/>
</dbReference>
<dbReference type="Pfam" id="PF09837">
    <property type="entry name" value="DUF2064"/>
    <property type="match status" value="1"/>
</dbReference>
<dbReference type="SUPFAM" id="SSF53448">
    <property type="entry name" value="Nucleotide-diphospho-sugar transferases"/>
    <property type="match status" value="1"/>
</dbReference>
<evidence type="ECO:0000313" key="1">
    <source>
        <dbReference type="EMBL" id="WZO33536.1"/>
    </source>
</evidence>
<name>A0AAU6S9G6_9MICO</name>
<dbReference type="InterPro" id="IPR018641">
    <property type="entry name" value="Trfase_1_rSAM/seldom-assoc"/>
</dbReference>